<dbReference type="RefSeq" id="WP_150803599.1">
    <property type="nucleotide sequence ID" value="NZ_CABVHY010000009.1"/>
</dbReference>
<evidence type="ECO:0000313" key="2">
    <source>
        <dbReference type="Proteomes" id="UP000379480"/>
    </source>
</evidence>
<gene>
    <name evidence="1" type="ORF">PS723_02096</name>
</gene>
<accession>A0A5E7BQF6</accession>
<dbReference type="Proteomes" id="UP000379480">
    <property type="component" value="Unassembled WGS sequence"/>
</dbReference>
<protein>
    <submittedName>
        <fullName evidence="1">Uncharacterized protein</fullName>
    </submittedName>
</protein>
<evidence type="ECO:0000313" key="1">
    <source>
        <dbReference type="EMBL" id="VVN93935.1"/>
    </source>
</evidence>
<name>A0A5E7BQF6_PSEFL</name>
<proteinExistence type="predicted"/>
<dbReference type="AlphaFoldDB" id="A0A5E7BQF6"/>
<reference evidence="1 2" key="1">
    <citation type="submission" date="2019-09" db="EMBL/GenBank/DDBJ databases">
        <authorList>
            <person name="Chandra G."/>
            <person name="Truman W A."/>
        </authorList>
    </citation>
    <scope>NUCLEOTIDE SEQUENCE [LARGE SCALE GENOMIC DNA]</scope>
    <source>
        <strain evidence="1">PS723</strain>
    </source>
</reference>
<sequence length="104" mass="11574">MNAKRLLQGAPLEQAPLGDWIRRYKETPIITRIIIAVDLNNTITKKLKLVNFVQKFCYGCFTLHSAFFLLGQFCSVFSAGINAHKVVGGKPPLSGRRSTRPGKV</sequence>
<dbReference type="EMBL" id="CABVHY010000009">
    <property type="protein sequence ID" value="VVN93935.1"/>
    <property type="molecule type" value="Genomic_DNA"/>
</dbReference>
<organism evidence="1 2">
    <name type="scientific">Pseudomonas fluorescens</name>
    <dbReference type="NCBI Taxonomy" id="294"/>
    <lineage>
        <taxon>Bacteria</taxon>
        <taxon>Pseudomonadati</taxon>
        <taxon>Pseudomonadota</taxon>
        <taxon>Gammaproteobacteria</taxon>
        <taxon>Pseudomonadales</taxon>
        <taxon>Pseudomonadaceae</taxon>
        <taxon>Pseudomonas</taxon>
    </lineage>
</organism>